<gene>
    <name evidence="2" type="ORF">MF672_031095</name>
</gene>
<keyword evidence="1" id="KW-0732">Signal</keyword>
<dbReference type="EMBL" id="JAKRKC020000002">
    <property type="protein sequence ID" value="MCK2218204.1"/>
    <property type="molecule type" value="Genomic_DNA"/>
</dbReference>
<organism evidence="2 3">
    <name type="scientific">Actinomadura luzonensis</name>
    <dbReference type="NCBI Taxonomy" id="2805427"/>
    <lineage>
        <taxon>Bacteria</taxon>
        <taxon>Bacillati</taxon>
        <taxon>Actinomycetota</taxon>
        <taxon>Actinomycetes</taxon>
        <taxon>Streptosporangiales</taxon>
        <taxon>Thermomonosporaceae</taxon>
        <taxon>Actinomadura</taxon>
    </lineage>
</organism>
<protein>
    <recommendedName>
        <fullName evidence="4">Ig-like domain-containing protein</fullName>
    </recommendedName>
</protein>
<evidence type="ECO:0008006" key="4">
    <source>
        <dbReference type="Google" id="ProtNLM"/>
    </source>
</evidence>
<reference evidence="2 3" key="1">
    <citation type="submission" date="2022-04" db="EMBL/GenBank/DDBJ databases">
        <title>Genome draft of Actinomadura sp. ATCC 31491.</title>
        <authorList>
            <person name="Shi X."/>
            <person name="Du Y."/>
        </authorList>
    </citation>
    <scope>NUCLEOTIDE SEQUENCE [LARGE SCALE GENOMIC DNA]</scope>
    <source>
        <strain evidence="2 3">ATCC 31491</strain>
    </source>
</reference>
<accession>A0ABT0G0Z3</accession>
<sequence length="175" mass="17577">MRSRSIAAAALLVAGLLAPVTAAPSAHAAVVDVTCPTGTQYSTYDPGLTYTARTTTFTAQGSLAPCVSSSHPQIVGATFTAAGTGTASCTTASFADRSVYTWNTGQQSVVEGTLAINIKPDGQTVLVRVGTVVGGLFEGATVVQTKVLPALDLLACLTPQGLTSDSGALSLTVTL</sequence>
<name>A0ABT0G0Z3_9ACTN</name>
<evidence type="ECO:0000313" key="2">
    <source>
        <dbReference type="EMBL" id="MCK2218204.1"/>
    </source>
</evidence>
<evidence type="ECO:0000256" key="1">
    <source>
        <dbReference type="SAM" id="SignalP"/>
    </source>
</evidence>
<keyword evidence="3" id="KW-1185">Reference proteome</keyword>
<comment type="caution">
    <text evidence="2">The sequence shown here is derived from an EMBL/GenBank/DDBJ whole genome shotgun (WGS) entry which is preliminary data.</text>
</comment>
<feature type="chain" id="PRO_5045957666" description="Ig-like domain-containing protein" evidence="1">
    <location>
        <begin position="29"/>
        <end position="175"/>
    </location>
</feature>
<dbReference type="Proteomes" id="UP001317259">
    <property type="component" value="Unassembled WGS sequence"/>
</dbReference>
<proteinExistence type="predicted"/>
<dbReference type="RefSeq" id="WP_242371079.1">
    <property type="nucleotide sequence ID" value="NZ_JAKRKC020000002.1"/>
</dbReference>
<feature type="signal peptide" evidence="1">
    <location>
        <begin position="1"/>
        <end position="28"/>
    </location>
</feature>
<evidence type="ECO:0000313" key="3">
    <source>
        <dbReference type="Proteomes" id="UP001317259"/>
    </source>
</evidence>